<keyword evidence="3" id="KW-1185">Reference proteome</keyword>
<dbReference type="Proteomes" id="UP001589738">
    <property type="component" value="Unassembled WGS sequence"/>
</dbReference>
<dbReference type="EMBL" id="JBHLUU010000113">
    <property type="protein sequence ID" value="MFC0476882.1"/>
    <property type="molecule type" value="Genomic_DNA"/>
</dbReference>
<evidence type="ECO:0008006" key="4">
    <source>
        <dbReference type="Google" id="ProtNLM"/>
    </source>
</evidence>
<keyword evidence="1" id="KW-1133">Transmembrane helix</keyword>
<evidence type="ECO:0000313" key="3">
    <source>
        <dbReference type="Proteomes" id="UP001589738"/>
    </source>
</evidence>
<evidence type="ECO:0000256" key="1">
    <source>
        <dbReference type="SAM" id="Phobius"/>
    </source>
</evidence>
<comment type="caution">
    <text evidence="2">The sequence shown here is derived from an EMBL/GenBank/DDBJ whole genome shotgun (WGS) entry which is preliminary data.</text>
</comment>
<keyword evidence="1" id="KW-0812">Transmembrane</keyword>
<dbReference type="RefSeq" id="WP_160548631.1">
    <property type="nucleotide sequence ID" value="NZ_JBHLUU010000113.1"/>
</dbReference>
<reference evidence="2 3" key="1">
    <citation type="submission" date="2024-09" db="EMBL/GenBank/DDBJ databases">
        <authorList>
            <person name="Sun Q."/>
            <person name="Mori K."/>
        </authorList>
    </citation>
    <scope>NUCLEOTIDE SEQUENCE [LARGE SCALE GENOMIC DNA]</scope>
    <source>
        <strain evidence="2 3">CGMCC 1.9126</strain>
    </source>
</reference>
<organism evidence="2 3">
    <name type="scientific">Robertmurraya beringensis</name>
    <dbReference type="NCBI Taxonomy" id="641660"/>
    <lineage>
        <taxon>Bacteria</taxon>
        <taxon>Bacillati</taxon>
        <taxon>Bacillota</taxon>
        <taxon>Bacilli</taxon>
        <taxon>Bacillales</taxon>
        <taxon>Bacillaceae</taxon>
        <taxon>Robertmurraya</taxon>
    </lineage>
</organism>
<proteinExistence type="predicted"/>
<protein>
    <recommendedName>
        <fullName evidence="4">NADH dehydrogenase subunit 6</fullName>
    </recommendedName>
</protein>
<name>A0ABV6KV41_9BACI</name>
<keyword evidence="1" id="KW-0472">Membrane</keyword>
<sequence length="70" mass="7722">MNEMQRRALGPISTIAKFGLVMGALLFLYSFFESGIIMSYTLSISISIMASSMLVFGFGLFISLMGEVRK</sequence>
<gene>
    <name evidence="2" type="ORF">ACFFHF_16895</name>
</gene>
<feature type="transmembrane region" description="Helical" evidence="1">
    <location>
        <begin position="44"/>
        <end position="64"/>
    </location>
</feature>
<feature type="transmembrane region" description="Helical" evidence="1">
    <location>
        <begin position="12"/>
        <end position="32"/>
    </location>
</feature>
<evidence type="ECO:0000313" key="2">
    <source>
        <dbReference type="EMBL" id="MFC0476882.1"/>
    </source>
</evidence>
<accession>A0ABV6KV41</accession>